<feature type="transmembrane region" description="Helical" evidence="1">
    <location>
        <begin position="12"/>
        <end position="32"/>
    </location>
</feature>
<dbReference type="EMBL" id="MNCJ02000319">
    <property type="protein sequence ID" value="KAF5811807.1"/>
    <property type="molecule type" value="Genomic_DNA"/>
</dbReference>
<sequence length="110" mass="12425">MVRSHATFRNDAIIILSIICLQLPFELAYAHWYEIIGSDMIKFGLTAIYLFAVQYFTQIGGKVLVKLIKREKNESSEYRANSLIYKVVVCISTLSTIDHIPCDSSANCST</sequence>
<keyword evidence="4" id="KW-1185">Reference proteome</keyword>
<gene>
    <name evidence="3" type="ORF">HannXRQ_Chr04g0123091</name>
    <name evidence="2" type="ORF">HanXRQr2_Chr04g0185681</name>
</gene>
<reference evidence="3" key="2">
    <citation type="submission" date="2017-02" db="EMBL/GenBank/DDBJ databases">
        <title>Sunflower complete genome.</title>
        <authorList>
            <person name="Langlade N."/>
            <person name="Munos S."/>
        </authorList>
    </citation>
    <scope>NUCLEOTIDE SEQUENCE [LARGE SCALE GENOMIC DNA]</scope>
    <source>
        <tissue evidence="3">Leaves</tissue>
    </source>
</reference>
<keyword evidence="1" id="KW-1133">Transmembrane helix</keyword>
<evidence type="ECO:0000313" key="3">
    <source>
        <dbReference type="EMBL" id="OTG29512.1"/>
    </source>
</evidence>
<feature type="transmembrane region" description="Helical" evidence="1">
    <location>
        <begin position="44"/>
        <end position="65"/>
    </location>
</feature>
<evidence type="ECO:0000313" key="4">
    <source>
        <dbReference type="Proteomes" id="UP000215914"/>
    </source>
</evidence>
<organism evidence="3 4">
    <name type="scientific">Helianthus annuus</name>
    <name type="common">Common sunflower</name>
    <dbReference type="NCBI Taxonomy" id="4232"/>
    <lineage>
        <taxon>Eukaryota</taxon>
        <taxon>Viridiplantae</taxon>
        <taxon>Streptophyta</taxon>
        <taxon>Embryophyta</taxon>
        <taxon>Tracheophyta</taxon>
        <taxon>Spermatophyta</taxon>
        <taxon>Magnoliopsida</taxon>
        <taxon>eudicotyledons</taxon>
        <taxon>Gunneridae</taxon>
        <taxon>Pentapetalae</taxon>
        <taxon>asterids</taxon>
        <taxon>campanulids</taxon>
        <taxon>Asterales</taxon>
        <taxon>Asteraceae</taxon>
        <taxon>Asteroideae</taxon>
        <taxon>Heliantheae alliance</taxon>
        <taxon>Heliantheae</taxon>
        <taxon>Helianthus</taxon>
    </lineage>
</organism>
<accession>A0A251V3G7</accession>
<dbReference type="AlphaFoldDB" id="A0A251V3G7"/>
<reference evidence="2 4" key="1">
    <citation type="journal article" date="2017" name="Nature">
        <title>The sunflower genome provides insights into oil metabolism, flowering and Asterid evolution.</title>
        <authorList>
            <person name="Badouin H."/>
            <person name="Gouzy J."/>
            <person name="Grassa C.J."/>
            <person name="Murat F."/>
            <person name="Staton S.E."/>
            <person name="Cottret L."/>
            <person name="Lelandais-Briere C."/>
            <person name="Owens G.L."/>
            <person name="Carrere S."/>
            <person name="Mayjonade B."/>
            <person name="Legrand L."/>
            <person name="Gill N."/>
            <person name="Kane N.C."/>
            <person name="Bowers J.E."/>
            <person name="Hubner S."/>
            <person name="Bellec A."/>
            <person name="Berard A."/>
            <person name="Berges H."/>
            <person name="Blanchet N."/>
            <person name="Boniface M.C."/>
            <person name="Brunel D."/>
            <person name="Catrice O."/>
            <person name="Chaidir N."/>
            <person name="Claudel C."/>
            <person name="Donnadieu C."/>
            <person name="Faraut T."/>
            <person name="Fievet G."/>
            <person name="Helmstetter N."/>
            <person name="King M."/>
            <person name="Knapp S.J."/>
            <person name="Lai Z."/>
            <person name="Le Paslier M.C."/>
            <person name="Lippi Y."/>
            <person name="Lorenzon L."/>
            <person name="Mandel J.R."/>
            <person name="Marage G."/>
            <person name="Marchand G."/>
            <person name="Marquand E."/>
            <person name="Bret-Mestries E."/>
            <person name="Morien E."/>
            <person name="Nambeesan S."/>
            <person name="Nguyen T."/>
            <person name="Pegot-Espagnet P."/>
            <person name="Pouilly N."/>
            <person name="Raftis F."/>
            <person name="Sallet E."/>
            <person name="Schiex T."/>
            <person name="Thomas J."/>
            <person name="Vandecasteele C."/>
            <person name="Vares D."/>
            <person name="Vear F."/>
            <person name="Vautrin S."/>
            <person name="Crespi M."/>
            <person name="Mangin B."/>
            <person name="Burke J.M."/>
            <person name="Salse J."/>
            <person name="Munos S."/>
            <person name="Vincourt P."/>
            <person name="Rieseberg L.H."/>
            <person name="Langlade N.B."/>
        </authorList>
    </citation>
    <scope>NUCLEOTIDE SEQUENCE [LARGE SCALE GENOMIC DNA]</scope>
    <source>
        <strain evidence="4">cv. SF193</strain>
        <tissue evidence="2">Leaves</tissue>
    </source>
</reference>
<proteinExistence type="predicted"/>
<dbReference type="Proteomes" id="UP000215914">
    <property type="component" value="Chromosome 4"/>
</dbReference>
<dbReference type="EMBL" id="CM007893">
    <property type="protein sequence ID" value="OTG29512.1"/>
    <property type="molecule type" value="Genomic_DNA"/>
</dbReference>
<keyword evidence="1" id="KW-0472">Membrane</keyword>
<dbReference type="InParanoid" id="A0A251V3G7"/>
<name>A0A251V3G7_HELAN</name>
<keyword evidence="1" id="KW-0812">Transmembrane</keyword>
<evidence type="ECO:0000256" key="1">
    <source>
        <dbReference type="SAM" id="Phobius"/>
    </source>
</evidence>
<evidence type="ECO:0000313" key="2">
    <source>
        <dbReference type="EMBL" id="KAF5811807.1"/>
    </source>
</evidence>
<protein>
    <submittedName>
        <fullName evidence="3">Uncharacterized protein</fullName>
    </submittedName>
</protein>
<dbReference type="STRING" id="4232.A0A251V3G7"/>
<dbReference type="Gramene" id="mRNA:HanXRQr2_Chr04g0185681">
    <property type="protein sequence ID" value="mRNA:HanXRQr2_Chr04g0185681"/>
    <property type="gene ID" value="HanXRQr2_Chr04g0185681"/>
</dbReference>
<reference evidence="2" key="3">
    <citation type="submission" date="2020-06" db="EMBL/GenBank/DDBJ databases">
        <title>Helianthus annuus Genome sequencing and assembly Release 2.</title>
        <authorList>
            <person name="Gouzy J."/>
            <person name="Langlade N."/>
            <person name="Munos S."/>
        </authorList>
    </citation>
    <scope>NUCLEOTIDE SEQUENCE</scope>
    <source>
        <tissue evidence="2">Leaves</tissue>
    </source>
</reference>